<sequence>EFLSLAMDNRKIYSQNEPESPTCLPFHSPLLPLKNIEIGTSKRVPVLNGRSEKREEEEEEARESSEEGSCCFSDVAETVQLVTNCEEDVGIHEDNLTSPSSSKSTPVRKIASI</sequence>
<evidence type="ECO:0000256" key="1">
    <source>
        <dbReference type="SAM" id="MobiDB-lite"/>
    </source>
</evidence>
<dbReference type="EMBL" id="HACA01016489">
    <property type="protein sequence ID" value="CDW33850.1"/>
    <property type="molecule type" value="Transcribed_RNA"/>
</dbReference>
<accession>A0A0K2U757</accession>
<proteinExistence type="predicted"/>
<name>A0A0K2U757_LEPSM</name>
<dbReference type="OrthoDB" id="6357966at2759"/>
<feature type="non-terminal residue" evidence="2">
    <location>
        <position position="113"/>
    </location>
</feature>
<organism evidence="2">
    <name type="scientific">Lepeophtheirus salmonis</name>
    <name type="common">Salmon louse</name>
    <name type="synonym">Caligus salmonis</name>
    <dbReference type="NCBI Taxonomy" id="72036"/>
    <lineage>
        <taxon>Eukaryota</taxon>
        <taxon>Metazoa</taxon>
        <taxon>Ecdysozoa</taxon>
        <taxon>Arthropoda</taxon>
        <taxon>Crustacea</taxon>
        <taxon>Multicrustacea</taxon>
        <taxon>Hexanauplia</taxon>
        <taxon>Copepoda</taxon>
        <taxon>Siphonostomatoida</taxon>
        <taxon>Caligidae</taxon>
        <taxon>Lepeophtheirus</taxon>
    </lineage>
</organism>
<feature type="region of interest" description="Disordered" evidence="1">
    <location>
        <begin position="91"/>
        <end position="113"/>
    </location>
</feature>
<protein>
    <submittedName>
        <fullName evidence="2">Uncharacterized protein</fullName>
    </submittedName>
</protein>
<dbReference type="AlphaFoldDB" id="A0A0K2U757"/>
<reference evidence="2" key="1">
    <citation type="submission" date="2014-05" db="EMBL/GenBank/DDBJ databases">
        <authorList>
            <person name="Chronopoulou M."/>
        </authorList>
    </citation>
    <scope>NUCLEOTIDE SEQUENCE</scope>
    <source>
        <tissue evidence="2">Whole organism</tissue>
    </source>
</reference>
<feature type="non-terminal residue" evidence="2">
    <location>
        <position position="1"/>
    </location>
</feature>
<evidence type="ECO:0000313" key="2">
    <source>
        <dbReference type="EMBL" id="CDW33850.1"/>
    </source>
</evidence>
<feature type="region of interest" description="Disordered" evidence="1">
    <location>
        <begin position="45"/>
        <end position="70"/>
    </location>
</feature>
<feature type="compositionally biased region" description="Polar residues" evidence="1">
    <location>
        <begin position="96"/>
        <end position="105"/>
    </location>
</feature>